<evidence type="ECO:0000256" key="4">
    <source>
        <dbReference type="SAM" id="SignalP"/>
    </source>
</evidence>
<comment type="caution">
    <text evidence="8">The sequence shown here is derived from an EMBL/GenBank/DDBJ whole genome shotgun (WGS) entry which is preliminary data.</text>
</comment>
<feature type="domain" description="Multidrug resistance protein MdtA-like barrel-sandwich hybrid" evidence="5">
    <location>
        <begin position="66"/>
        <end position="189"/>
    </location>
</feature>
<protein>
    <submittedName>
        <fullName evidence="8">Efflux RND transporter periplasmic adaptor subunit</fullName>
    </submittedName>
</protein>
<dbReference type="EMBL" id="JBHSGG010000043">
    <property type="protein sequence ID" value="MFC4729421.1"/>
    <property type="molecule type" value="Genomic_DNA"/>
</dbReference>
<name>A0ABV9NM92_9GAMM</name>
<dbReference type="InterPro" id="IPR006143">
    <property type="entry name" value="RND_pump_MFP"/>
</dbReference>
<dbReference type="Pfam" id="PF25954">
    <property type="entry name" value="Beta-barrel_RND_2"/>
    <property type="match status" value="1"/>
</dbReference>
<feature type="domain" description="YknX-like C-terminal permuted SH3-like" evidence="7">
    <location>
        <begin position="277"/>
        <end position="344"/>
    </location>
</feature>
<evidence type="ECO:0000256" key="1">
    <source>
        <dbReference type="ARBA" id="ARBA00009477"/>
    </source>
</evidence>
<organism evidence="8 9">
    <name type="scientific">Coralloluteibacterium thermophilum</name>
    <dbReference type="NCBI Taxonomy" id="2707049"/>
    <lineage>
        <taxon>Bacteria</taxon>
        <taxon>Pseudomonadati</taxon>
        <taxon>Pseudomonadota</taxon>
        <taxon>Gammaproteobacteria</taxon>
        <taxon>Lysobacterales</taxon>
        <taxon>Lysobacteraceae</taxon>
        <taxon>Coralloluteibacterium</taxon>
    </lineage>
</organism>
<proteinExistence type="inferred from homology"/>
<dbReference type="Proteomes" id="UP001595892">
    <property type="component" value="Unassembled WGS sequence"/>
</dbReference>
<dbReference type="RefSeq" id="WP_377005529.1">
    <property type="nucleotide sequence ID" value="NZ_JBHSGG010000043.1"/>
</dbReference>
<feature type="region of interest" description="Disordered" evidence="3">
    <location>
        <begin position="341"/>
        <end position="370"/>
    </location>
</feature>
<evidence type="ECO:0000313" key="9">
    <source>
        <dbReference type="Proteomes" id="UP001595892"/>
    </source>
</evidence>
<feature type="signal peptide" evidence="4">
    <location>
        <begin position="1"/>
        <end position="21"/>
    </location>
</feature>
<dbReference type="Gene3D" id="2.40.50.100">
    <property type="match status" value="1"/>
</dbReference>
<evidence type="ECO:0000256" key="2">
    <source>
        <dbReference type="SAM" id="Coils"/>
    </source>
</evidence>
<evidence type="ECO:0000259" key="6">
    <source>
        <dbReference type="Pfam" id="PF25954"/>
    </source>
</evidence>
<dbReference type="SUPFAM" id="SSF111369">
    <property type="entry name" value="HlyD-like secretion proteins"/>
    <property type="match status" value="1"/>
</dbReference>
<dbReference type="Gene3D" id="1.10.287.470">
    <property type="entry name" value="Helix hairpin bin"/>
    <property type="match status" value="1"/>
</dbReference>
<evidence type="ECO:0000256" key="3">
    <source>
        <dbReference type="SAM" id="MobiDB-lite"/>
    </source>
</evidence>
<sequence length="370" mass="39251">MISKRRSAAAFAALAVLLLTAGCRDSGAPSGGPGGMPPAVVTVQEMQPTAWRDSIQALGTTRANESVTITAKVNETVRRVNFESGDAVRAGQLLVDLSGNTQLAELEEARAAYEEAERLFRRNQELAARQLVAESALDAQRAVRDAARARMEQVRAQLGDRAITAPFDGVLGLRQVSPGALVTPGTPIANLDDISIMKVDFSVPEVFLGQIGRGQAVTARSAAFRDLEFQGEVMSLDSRVDPVSRAVTVRAEFPNPDGVLRPGMLMTVDLLQPERQVLALPEIALVQIGREASVFRVDENQIVTQVPVTVGARRRGEVEIVEGLAAGDRVVIDGTVKLRSGMTIDPRPRGTASGSEHAPVQGGAAPAVSP</sequence>
<gene>
    <name evidence="8" type="ORF">ACFO3Q_14720</name>
</gene>
<dbReference type="PANTHER" id="PTHR30469:SF16">
    <property type="entry name" value="HAE1 FAMILY EFFLUX PUMP MFP COMPONENT"/>
    <property type="match status" value="1"/>
</dbReference>
<evidence type="ECO:0000259" key="7">
    <source>
        <dbReference type="Pfam" id="PF25989"/>
    </source>
</evidence>
<reference evidence="9" key="1">
    <citation type="journal article" date="2019" name="Int. J. Syst. Evol. Microbiol.">
        <title>The Global Catalogue of Microorganisms (GCM) 10K type strain sequencing project: providing services to taxonomists for standard genome sequencing and annotation.</title>
        <authorList>
            <consortium name="The Broad Institute Genomics Platform"/>
            <consortium name="The Broad Institute Genome Sequencing Center for Infectious Disease"/>
            <person name="Wu L."/>
            <person name="Ma J."/>
        </authorList>
    </citation>
    <scope>NUCLEOTIDE SEQUENCE [LARGE SCALE GENOMIC DNA]</scope>
    <source>
        <strain evidence="9">CGMCC 1.13574</strain>
    </source>
</reference>
<dbReference type="Pfam" id="PF25989">
    <property type="entry name" value="YknX_C"/>
    <property type="match status" value="1"/>
</dbReference>
<dbReference type="InterPro" id="IPR058625">
    <property type="entry name" value="MdtA-like_BSH"/>
</dbReference>
<dbReference type="NCBIfam" id="TIGR01730">
    <property type="entry name" value="RND_mfp"/>
    <property type="match status" value="1"/>
</dbReference>
<dbReference type="Pfam" id="PF25917">
    <property type="entry name" value="BSH_RND"/>
    <property type="match status" value="1"/>
</dbReference>
<accession>A0ABV9NM92</accession>
<keyword evidence="9" id="KW-1185">Reference proteome</keyword>
<dbReference type="Gene3D" id="2.40.30.170">
    <property type="match status" value="1"/>
</dbReference>
<keyword evidence="2" id="KW-0175">Coiled coil</keyword>
<comment type="similarity">
    <text evidence="1">Belongs to the membrane fusion protein (MFP) (TC 8.A.1) family.</text>
</comment>
<evidence type="ECO:0000259" key="5">
    <source>
        <dbReference type="Pfam" id="PF25917"/>
    </source>
</evidence>
<evidence type="ECO:0000313" key="8">
    <source>
        <dbReference type="EMBL" id="MFC4729421.1"/>
    </source>
</evidence>
<feature type="domain" description="CusB-like beta-barrel" evidence="6">
    <location>
        <begin position="199"/>
        <end position="271"/>
    </location>
</feature>
<keyword evidence="4" id="KW-0732">Signal</keyword>
<feature type="chain" id="PRO_5045731433" evidence="4">
    <location>
        <begin position="22"/>
        <end position="370"/>
    </location>
</feature>
<feature type="coiled-coil region" evidence="2">
    <location>
        <begin position="99"/>
        <end position="157"/>
    </location>
</feature>
<dbReference type="Gene3D" id="2.40.420.20">
    <property type="match status" value="1"/>
</dbReference>
<dbReference type="InterPro" id="IPR058792">
    <property type="entry name" value="Beta-barrel_RND_2"/>
</dbReference>
<dbReference type="InterPro" id="IPR058637">
    <property type="entry name" value="YknX-like_C"/>
</dbReference>
<dbReference type="PROSITE" id="PS51257">
    <property type="entry name" value="PROKAR_LIPOPROTEIN"/>
    <property type="match status" value="1"/>
</dbReference>
<dbReference type="PANTHER" id="PTHR30469">
    <property type="entry name" value="MULTIDRUG RESISTANCE PROTEIN MDTA"/>
    <property type="match status" value="1"/>
</dbReference>